<dbReference type="AlphaFoldDB" id="A0A413SYV6"/>
<accession>A0A413SYV6</accession>
<evidence type="ECO:0000313" key="2">
    <source>
        <dbReference type="EMBL" id="RHA74974.1"/>
    </source>
</evidence>
<name>A0A413SYV6_9FIRM</name>
<feature type="transmembrane region" description="Helical" evidence="1">
    <location>
        <begin position="97"/>
        <end position="119"/>
    </location>
</feature>
<reference evidence="2 3" key="1">
    <citation type="submission" date="2018-08" db="EMBL/GenBank/DDBJ databases">
        <title>A genome reference for cultivated species of the human gut microbiota.</title>
        <authorList>
            <person name="Zou Y."/>
            <person name="Xue W."/>
            <person name="Luo G."/>
        </authorList>
    </citation>
    <scope>NUCLEOTIDE SEQUENCE [LARGE SCALE GENOMIC DNA]</scope>
    <source>
        <strain evidence="2 3">AM42-30</strain>
    </source>
</reference>
<dbReference type="Proteomes" id="UP000285740">
    <property type="component" value="Unassembled WGS sequence"/>
</dbReference>
<proteinExistence type="predicted"/>
<evidence type="ECO:0000313" key="3">
    <source>
        <dbReference type="Proteomes" id="UP000285740"/>
    </source>
</evidence>
<organism evidence="2 3">
    <name type="scientific">Eubacterium ventriosum</name>
    <dbReference type="NCBI Taxonomy" id="39496"/>
    <lineage>
        <taxon>Bacteria</taxon>
        <taxon>Bacillati</taxon>
        <taxon>Bacillota</taxon>
        <taxon>Clostridia</taxon>
        <taxon>Eubacteriales</taxon>
        <taxon>Eubacteriaceae</taxon>
        <taxon>Eubacterium</taxon>
    </lineage>
</organism>
<comment type="caution">
    <text evidence="2">The sequence shown here is derived from an EMBL/GenBank/DDBJ whole genome shotgun (WGS) entry which is preliminary data.</text>
</comment>
<keyword evidence="1" id="KW-0472">Membrane</keyword>
<sequence length="128" mass="14261">MSSVWRIAYIVATSTVALYSYYKSKKSFNSANSKLYDNYKKRKITKSRYNWCKKNNGYMIKLSQICLGVTLICNLLSRMSVSKMLKIKKVSSALGNLIGGMLGVPLAMTGLGLSISEVLSGKSIYYSK</sequence>
<dbReference type="RefSeq" id="WP_118030955.1">
    <property type="nucleotide sequence ID" value="NZ_QSFV01000067.1"/>
</dbReference>
<keyword evidence="1" id="KW-0812">Transmembrane</keyword>
<dbReference type="EMBL" id="QSFV01000067">
    <property type="protein sequence ID" value="RHA74974.1"/>
    <property type="molecule type" value="Genomic_DNA"/>
</dbReference>
<protein>
    <submittedName>
        <fullName evidence="2">Uncharacterized protein</fullName>
    </submittedName>
</protein>
<feature type="transmembrane region" description="Helical" evidence="1">
    <location>
        <begin position="6"/>
        <end position="22"/>
    </location>
</feature>
<evidence type="ECO:0000256" key="1">
    <source>
        <dbReference type="SAM" id="Phobius"/>
    </source>
</evidence>
<keyword evidence="1" id="KW-1133">Transmembrane helix</keyword>
<gene>
    <name evidence="2" type="ORF">DW918_11700</name>
</gene>